<dbReference type="Proteomes" id="UP000026915">
    <property type="component" value="Chromosome 4"/>
</dbReference>
<dbReference type="GO" id="GO:0006869">
    <property type="term" value="P:lipid transport"/>
    <property type="evidence" value="ECO:0007669"/>
    <property type="project" value="InterPro"/>
</dbReference>
<dbReference type="InterPro" id="IPR036312">
    <property type="entry name" value="Bifun_inhib/LTP/seed_sf"/>
</dbReference>
<dbReference type="PROSITE" id="PS00597">
    <property type="entry name" value="PLANT_LTP"/>
    <property type="match status" value="1"/>
</dbReference>
<accession>A0A061EHH9</accession>
<protein>
    <recommendedName>
        <fullName evidence="2">Non-specific lipid-transfer protein</fullName>
    </recommendedName>
</protein>
<feature type="signal peptide" evidence="3">
    <location>
        <begin position="1"/>
        <end position="24"/>
    </location>
</feature>
<dbReference type="PRINTS" id="PR00382">
    <property type="entry name" value="LIPIDTRNSFER"/>
</dbReference>
<keyword evidence="3" id="KW-0732">Signal</keyword>
<dbReference type="InterPro" id="IPR000528">
    <property type="entry name" value="Plant_nsLTP"/>
</dbReference>
<dbReference type="InterPro" id="IPR016140">
    <property type="entry name" value="Bifunc_inhib/LTP/seed_store"/>
</dbReference>
<comment type="similarity">
    <text evidence="1 2">Belongs to the plant LTP family.</text>
</comment>
<keyword evidence="2" id="KW-0813">Transport</keyword>
<evidence type="ECO:0000256" key="2">
    <source>
        <dbReference type="RuleBase" id="RU000628"/>
    </source>
</evidence>
<comment type="function">
    <text evidence="2">Plant non-specific lipid-transfer proteins transfer phospholipids as well as galactolipids across membranes. May play a role in wax or cutin deposition in the cell walls of expanding epidermal cells and certain secretory tissues.</text>
</comment>
<dbReference type="CDD" id="cd01960">
    <property type="entry name" value="nsLTP1"/>
    <property type="match status" value="1"/>
</dbReference>
<gene>
    <name evidence="5" type="ORF">TCM_019718</name>
</gene>
<keyword evidence="6" id="KW-1185">Reference proteome</keyword>
<evidence type="ECO:0000256" key="3">
    <source>
        <dbReference type="SAM" id="SignalP"/>
    </source>
</evidence>
<dbReference type="GO" id="GO:0008289">
    <property type="term" value="F:lipid binding"/>
    <property type="evidence" value="ECO:0007669"/>
    <property type="project" value="UniProtKB-KW"/>
</dbReference>
<dbReference type="Pfam" id="PF00234">
    <property type="entry name" value="Tryp_alpha_amyl"/>
    <property type="match status" value="1"/>
</dbReference>
<dbReference type="STRING" id="3641.A0A061EHH9"/>
<feature type="chain" id="PRO_5001596992" description="Non-specific lipid-transfer protein" evidence="3">
    <location>
        <begin position="25"/>
        <end position="115"/>
    </location>
</feature>
<dbReference type="PANTHER" id="PTHR33076">
    <property type="entry name" value="NON-SPECIFIC LIPID-TRANSFER PROTEIN 2-RELATED"/>
    <property type="match status" value="1"/>
</dbReference>
<feature type="domain" description="Bifunctional inhibitor/plant lipid transfer protein/seed storage helical" evidence="4">
    <location>
        <begin position="27"/>
        <end position="111"/>
    </location>
</feature>
<reference evidence="5 6" key="1">
    <citation type="journal article" date="2013" name="Genome Biol.">
        <title>The genome sequence of the most widely cultivated cacao type and its use to identify candidate genes regulating pod color.</title>
        <authorList>
            <person name="Motamayor J.C."/>
            <person name="Mockaitis K."/>
            <person name="Schmutz J."/>
            <person name="Haiminen N."/>
            <person name="Iii D.L."/>
            <person name="Cornejo O."/>
            <person name="Findley S.D."/>
            <person name="Zheng P."/>
            <person name="Utro F."/>
            <person name="Royaert S."/>
            <person name="Saski C."/>
            <person name="Jenkins J."/>
            <person name="Podicheti R."/>
            <person name="Zhao M."/>
            <person name="Scheffler B.E."/>
            <person name="Stack J.C."/>
            <person name="Feltus F.A."/>
            <person name="Mustiga G.M."/>
            <person name="Amores F."/>
            <person name="Phillips W."/>
            <person name="Marelli J.P."/>
            <person name="May G.D."/>
            <person name="Shapiro H."/>
            <person name="Ma J."/>
            <person name="Bustamante C.D."/>
            <person name="Schnell R.J."/>
            <person name="Main D."/>
            <person name="Gilbert D."/>
            <person name="Parida L."/>
            <person name="Kuhn D.N."/>
        </authorList>
    </citation>
    <scope>NUCLEOTIDE SEQUENCE [LARGE SCALE GENOMIC DNA]</scope>
    <source>
        <strain evidence="6">cv. Matina 1-6</strain>
    </source>
</reference>
<dbReference type="SMART" id="SM00499">
    <property type="entry name" value="AAI"/>
    <property type="match status" value="1"/>
</dbReference>
<dbReference type="HOGENOM" id="CLU_128423_0_0_1"/>
<dbReference type="SUPFAM" id="SSF47699">
    <property type="entry name" value="Bifunctional inhibitor/lipid-transfer protein/seed storage 2S albumin"/>
    <property type="match status" value="1"/>
</dbReference>
<keyword evidence="2" id="KW-0446">Lipid-binding</keyword>
<dbReference type="InParanoid" id="A0A061EHH9"/>
<dbReference type="EMBL" id="CM001882">
    <property type="protein sequence ID" value="EOY04475.1"/>
    <property type="molecule type" value="Genomic_DNA"/>
</dbReference>
<evidence type="ECO:0000313" key="5">
    <source>
        <dbReference type="EMBL" id="EOY04475.1"/>
    </source>
</evidence>
<dbReference type="eggNOG" id="ENOG502S4CI">
    <property type="taxonomic scope" value="Eukaryota"/>
</dbReference>
<evidence type="ECO:0000256" key="1">
    <source>
        <dbReference type="ARBA" id="ARBA00009748"/>
    </source>
</evidence>
<dbReference type="Gramene" id="EOY04475">
    <property type="protein sequence ID" value="EOY04475"/>
    <property type="gene ID" value="TCM_019718"/>
</dbReference>
<dbReference type="FunCoup" id="A0A061EHH9">
    <property type="interactions" value="487"/>
</dbReference>
<proteinExistence type="inferred from homology"/>
<dbReference type="OMA" id="MASIKCA"/>
<evidence type="ECO:0000259" key="4">
    <source>
        <dbReference type="SMART" id="SM00499"/>
    </source>
</evidence>
<dbReference type="Gene3D" id="1.10.110.10">
    <property type="entry name" value="Plant lipid-transfer and hydrophobic proteins"/>
    <property type="match status" value="1"/>
</dbReference>
<name>A0A061EHH9_THECC</name>
<sequence length="115" mass="12178">MASLKLVCALVLCMLVVEPMATSAISCANVAGMLSSCIKYLRNGGSLPSNCCAGLKSLNTQARNKGIRQAVCRCLQNAAKTITGLKTNLVEGLPRRCGVKIPYKISTSTNCNRVK</sequence>
<evidence type="ECO:0000313" key="6">
    <source>
        <dbReference type="Proteomes" id="UP000026915"/>
    </source>
</evidence>
<organism evidence="5 6">
    <name type="scientific">Theobroma cacao</name>
    <name type="common">Cacao</name>
    <name type="synonym">Cocoa</name>
    <dbReference type="NCBI Taxonomy" id="3641"/>
    <lineage>
        <taxon>Eukaryota</taxon>
        <taxon>Viridiplantae</taxon>
        <taxon>Streptophyta</taxon>
        <taxon>Embryophyta</taxon>
        <taxon>Tracheophyta</taxon>
        <taxon>Spermatophyta</taxon>
        <taxon>Magnoliopsida</taxon>
        <taxon>eudicotyledons</taxon>
        <taxon>Gunneridae</taxon>
        <taxon>Pentapetalae</taxon>
        <taxon>rosids</taxon>
        <taxon>malvids</taxon>
        <taxon>Malvales</taxon>
        <taxon>Malvaceae</taxon>
        <taxon>Byttnerioideae</taxon>
        <taxon>Theobroma</taxon>
    </lineage>
</organism>
<dbReference type="AlphaFoldDB" id="A0A061EHH9"/>